<comment type="caution">
    <text evidence="1">The sequence shown here is derived from an EMBL/GenBank/DDBJ whole genome shotgun (WGS) entry which is preliminary data.</text>
</comment>
<dbReference type="AlphaFoldDB" id="A0A8J3TGC4"/>
<sequence>MGNRLPIIYVRGYAGGTSGIDAQVDDPFYGFNGGSTHVRVDGDGVPRYYQFESPLLRLMLDEGYQLFVRGGQQAFLEACADGGGDVGPATIWIYRFYDRSATTFGQVPVAFDLEKAATQLLDFVNLVRRKTGAPRVNLVAHSMGGLLCRSMLQRACPAAAPAERDPGNPAATPEDATPENYAASIVDKLFTYGTPHGGISFQAGGGLLDWAMEVFGPNGADIFSPPVMYTYLTPGESNGGPPDGWDPRDLVGFPPGRVFCLIGTDPGDYGAGFGLSAKVVGARSDGLVQIDNAYVRGAHRAFVHRSHSGRYGEVNSEEGYQNLRRFLFGRYQVRIDLCDFSLPRDPDAENSTWQAEVRLSVRGLPILMHEQSAAHYCPVQLDREVVRHSDTPDTPVPLITAFLLDPARAGVTTGTTGSRRARYALGLRVLRLQEHHDTFLWGDHLEQIPEWEDTLIADVGTDDAAPDASVGTWAAWNSDVRQTIAATDPISAEPLKFSEDGGTLIASVPLPPSGRYLFGDHARLRMTVSQWG</sequence>
<evidence type="ECO:0000313" key="2">
    <source>
        <dbReference type="Proteomes" id="UP000599074"/>
    </source>
</evidence>
<name>A0A8J3TGC4_9ACTN</name>
<reference evidence="1" key="1">
    <citation type="submission" date="2021-01" db="EMBL/GenBank/DDBJ databases">
        <title>Whole genome shotgun sequence of Planosporangium mesophilum NBRC 109066.</title>
        <authorList>
            <person name="Komaki H."/>
            <person name="Tamura T."/>
        </authorList>
    </citation>
    <scope>NUCLEOTIDE SEQUENCE</scope>
    <source>
        <strain evidence="1">NBRC 109066</strain>
    </source>
</reference>
<dbReference type="SUPFAM" id="SSF53474">
    <property type="entry name" value="alpha/beta-Hydrolases"/>
    <property type="match status" value="1"/>
</dbReference>
<accession>A0A8J3TGC4</accession>
<dbReference type="Proteomes" id="UP000599074">
    <property type="component" value="Unassembled WGS sequence"/>
</dbReference>
<evidence type="ECO:0000313" key="1">
    <source>
        <dbReference type="EMBL" id="GII25016.1"/>
    </source>
</evidence>
<proteinExistence type="predicted"/>
<gene>
    <name evidence="1" type="ORF">Pme01_46130</name>
</gene>
<evidence type="ECO:0008006" key="3">
    <source>
        <dbReference type="Google" id="ProtNLM"/>
    </source>
</evidence>
<organism evidence="1 2">
    <name type="scientific">Planosporangium mesophilum</name>
    <dbReference type="NCBI Taxonomy" id="689768"/>
    <lineage>
        <taxon>Bacteria</taxon>
        <taxon>Bacillati</taxon>
        <taxon>Actinomycetota</taxon>
        <taxon>Actinomycetes</taxon>
        <taxon>Micromonosporales</taxon>
        <taxon>Micromonosporaceae</taxon>
        <taxon>Planosporangium</taxon>
    </lineage>
</organism>
<dbReference type="Gene3D" id="3.40.50.1820">
    <property type="entry name" value="alpha/beta hydrolase"/>
    <property type="match status" value="1"/>
</dbReference>
<dbReference type="RefSeq" id="WP_168117388.1">
    <property type="nucleotide sequence ID" value="NZ_BOON01000045.1"/>
</dbReference>
<dbReference type="EMBL" id="BOON01000045">
    <property type="protein sequence ID" value="GII25016.1"/>
    <property type="molecule type" value="Genomic_DNA"/>
</dbReference>
<keyword evidence="2" id="KW-1185">Reference proteome</keyword>
<protein>
    <recommendedName>
        <fullName evidence="3">Alpha/beta hydrolase</fullName>
    </recommendedName>
</protein>
<dbReference type="InterPro" id="IPR029058">
    <property type="entry name" value="AB_hydrolase_fold"/>
</dbReference>